<keyword evidence="3" id="KW-1003">Cell membrane</keyword>
<evidence type="ECO:0000256" key="1">
    <source>
        <dbReference type="ARBA" id="ARBA00004651"/>
    </source>
</evidence>
<dbReference type="InterPro" id="IPR051907">
    <property type="entry name" value="DoxX-like_oxidoreductase"/>
</dbReference>
<sequence length="140" mass="14525">MADRNTQFGAALLRVSLGISFLAYGFFLKFLTFTPVGTAQYFVSIGYPAFLAYVVIFAEIAGGLALIAGVATRLVALGLIPLMIGATLQHVGNGWVFSAAGGGWSFPALWTVLLVVQALLGSGSFAVGSVLKQRLGPIAA</sequence>
<dbReference type="PANTHER" id="PTHR33452:SF1">
    <property type="entry name" value="INNER MEMBRANE PROTEIN YPHA-RELATED"/>
    <property type="match status" value="1"/>
</dbReference>
<evidence type="ECO:0000256" key="2">
    <source>
        <dbReference type="ARBA" id="ARBA00006679"/>
    </source>
</evidence>
<feature type="transmembrane region" description="Helical" evidence="7">
    <location>
        <begin position="108"/>
        <end position="131"/>
    </location>
</feature>
<protein>
    <submittedName>
        <fullName evidence="8">DoxX family protein</fullName>
    </submittedName>
</protein>
<proteinExistence type="inferred from homology"/>
<gene>
    <name evidence="8" type="ORF">ACFSM5_12585</name>
</gene>
<evidence type="ECO:0000313" key="9">
    <source>
        <dbReference type="Proteomes" id="UP001597295"/>
    </source>
</evidence>
<dbReference type="PANTHER" id="PTHR33452">
    <property type="entry name" value="OXIDOREDUCTASE CATD-RELATED"/>
    <property type="match status" value="1"/>
</dbReference>
<keyword evidence="9" id="KW-1185">Reference proteome</keyword>
<organism evidence="8 9">
    <name type="scientific">Lacibacterium aquatile</name>
    <dbReference type="NCBI Taxonomy" id="1168082"/>
    <lineage>
        <taxon>Bacteria</taxon>
        <taxon>Pseudomonadati</taxon>
        <taxon>Pseudomonadota</taxon>
        <taxon>Alphaproteobacteria</taxon>
        <taxon>Rhodospirillales</taxon>
        <taxon>Rhodospirillaceae</taxon>
    </lineage>
</organism>
<dbReference type="Proteomes" id="UP001597295">
    <property type="component" value="Unassembled WGS sequence"/>
</dbReference>
<keyword evidence="5 7" id="KW-1133">Transmembrane helix</keyword>
<dbReference type="EMBL" id="JBHUIP010000012">
    <property type="protein sequence ID" value="MFD2263729.1"/>
    <property type="molecule type" value="Genomic_DNA"/>
</dbReference>
<evidence type="ECO:0000256" key="7">
    <source>
        <dbReference type="SAM" id="Phobius"/>
    </source>
</evidence>
<comment type="similarity">
    <text evidence="2">Belongs to the DoxX family.</text>
</comment>
<feature type="transmembrane region" description="Helical" evidence="7">
    <location>
        <begin position="12"/>
        <end position="33"/>
    </location>
</feature>
<dbReference type="InterPro" id="IPR032808">
    <property type="entry name" value="DoxX"/>
</dbReference>
<evidence type="ECO:0000256" key="5">
    <source>
        <dbReference type="ARBA" id="ARBA00022989"/>
    </source>
</evidence>
<accession>A0ABW5DV93</accession>
<keyword evidence="6 7" id="KW-0472">Membrane</keyword>
<name>A0ABW5DV93_9PROT</name>
<comment type="subcellular location">
    <subcellularLocation>
        <location evidence="1">Cell membrane</location>
        <topology evidence="1">Multi-pass membrane protein</topology>
    </subcellularLocation>
</comment>
<reference evidence="9" key="1">
    <citation type="journal article" date="2019" name="Int. J. Syst. Evol. Microbiol.">
        <title>The Global Catalogue of Microorganisms (GCM) 10K type strain sequencing project: providing services to taxonomists for standard genome sequencing and annotation.</title>
        <authorList>
            <consortium name="The Broad Institute Genomics Platform"/>
            <consortium name="The Broad Institute Genome Sequencing Center for Infectious Disease"/>
            <person name="Wu L."/>
            <person name="Ma J."/>
        </authorList>
    </citation>
    <scope>NUCLEOTIDE SEQUENCE [LARGE SCALE GENOMIC DNA]</scope>
    <source>
        <strain evidence="9">CGMCC 1.19062</strain>
    </source>
</reference>
<evidence type="ECO:0000256" key="6">
    <source>
        <dbReference type="ARBA" id="ARBA00023136"/>
    </source>
</evidence>
<dbReference type="RefSeq" id="WP_379876759.1">
    <property type="nucleotide sequence ID" value="NZ_JBHUIP010000012.1"/>
</dbReference>
<comment type="caution">
    <text evidence="8">The sequence shown here is derived from an EMBL/GenBank/DDBJ whole genome shotgun (WGS) entry which is preliminary data.</text>
</comment>
<evidence type="ECO:0000256" key="4">
    <source>
        <dbReference type="ARBA" id="ARBA00022692"/>
    </source>
</evidence>
<evidence type="ECO:0000313" key="8">
    <source>
        <dbReference type="EMBL" id="MFD2263729.1"/>
    </source>
</evidence>
<keyword evidence="4 7" id="KW-0812">Transmembrane</keyword>
<evidence type="ECO:0000256" key="3">
    <source>
        <dbReference type="ARBA" id="ARBA00022475"/>
    </source>
</evidence>
<dbReference type="Pfam" id="PF07681">
    <property type="entry name" value="DoxX"/>
    <property type="match status" value="1"/>
</dbReference>
<feature type="transmembrane region" description="Helical" evidence="7">
    <location>
        <begin position="45"/>
        <end position="67"/>
    </location>
</feature>
<feature type="transmembrane region" description="Helical" evidence="7">
    <location>
        <begin position="74"/>
        <end position="96"/>
    </location>
</feature>